<sequence length="326" mass="35283">MGLLRSLAMLLLICSFWLPRLLKAQLPASPISAARALDALLQEYAYRAFVRPKTGVVYDGQVPSNLTGIKVSAMRLRSGSLRTRGVPMYKEFQIPVGVRAMPYVERLVLVYQNLGNWSSVYYPISGYVFIAPVLGLLAYDASNLSAANLPELDIRASRQPISMRFSDVRSVPEGSVARCVSFDLQGMMNFSNVLPENTCTTFTQGHFSIVVESIAPSPAPLSPLAPGGAPRPSPPAVPSGTSGGGKKNNSKVWIIVGSVVGGLALLVLLGLLVMWVRKFKKRKKMVQMEKAAEVGESLQMTRIGSTKAPAATVTRTQPTLETEYVP</sequence>
<comment type="caution">
    <text evidence="1">The sequence shown here is derived from an EMBL/GenBank/DDBJ whole genome shotgun (WGS) entry which is preliminary data.</text>
</comment>
<accession>A0ACC0ARM2</accession>
<dbReference type="EMBL" id="CM044705">
    <property type="protein sequence ID" value="KAI5662915.1"/>
    <property type="molecule type" value="Genomic_DNA"/>
</dbReference>
<name>A0ACC0ARM2_CATRO</name>
<keyword evidence="2" id="KW-1185">Reference proteome</keyword>
<dbReference type="Proteomes" id="UP001060085">
    <property type="component" value="Linkage Group LG05"/>
</dbReference>
<evidence type="ECO:0000313" key="2">
    <source>
        <dbReference type="Proteomes" id="UP001060085"/>
    </source>
</evidence>
<organism evidence="1 2">
    <name type="scientific">Catharanthus roseus</name>
    <name type="common">Madagascar periwinkle</name>
    <name type="synonym">Vinca rosea</name>
    <dbReference type="NCBI Taxonomy" id="4058"/>
    <lineage>
        <taxon>Eukaryota</taxon>
        <taxon>Viridiplantae</taxon>
        <taxon>Streptophyta</taxon>
        <taxon>Embryophyta</taxon>
        <taxon>Tracheophyta</taxon>
        <taxon>Spermatophyta</taxon>
        <taxon>Magnoliopsida</taxon>
        <taxon>eudicotyledons</taxon>
        <taxon>Gunneridae</taxon>
        <taxon>Pentapetalae</taxon>
        <taxon>asterids</taxon>
        <taxon>lamiids</taxon>
        <taxon>Gentianales</taxon>
        <taxon>Apocynaceae</taxon>
        <taxon>Rauvolfioideae</taxon>
        <taxon>Vinceae</taxon>
        <taxon>Catharanthinae</taxon>
        <taxon>Catharanthus</taxon>
    </lineage>
</organism>
<gene>
    <name evidence="1" type="ORF">M9H77_22238</name>
</gene>
<proteinExistence type="predicted"/>
<protein>
    <submittedName>
        <fullName evidence="1">Uncharacterized protein</fullName>
    </submittedName>
</protein>
<evidence type="ECO:0000313" key="1">
    <source>
        <dbReference type="EMBL" id="KAI5662915.1"/>
    </source>
</evidence>
<reference evidence="2" key="1">
    <citation type="journal article" date="2023" name="Nat. Plants">
        <title>Single-cell RNA sequencing provides a high-resolution roadmap for understanding the multicellular compartmentation of specialized metabolism.</title>
        <authorList>
            <person name="Sun S."/>
            <person name="Shen X."/>
            <person name="Li Y."/>
            <person name="Li Y."/>
            <person name="Wang S."/>
            <person name="Li R."/>
            <person name="Zhang H."/>
            <person name="Shen G."/>
            <person name="Guo B."/>
            <person name="Wei J."/>
            <person name="Xu J."/>
            <person name="St-Pierre B."/>
            <person name="Chen S."/>
            <person name="Sun C."/>
        </authorList>
    </citation>
    <scope>NUCLEOTIDE SEQUENCE [LARGE SCALE GENOMIC DNA]</scope>
</reference>